<dbReference type="InParanoid" id="A0A2P6NS38"/>
<dbReference type="GO" id="GO:0006310">
    <property type="term" value="P:DNA recombination"/>
    <property type="evidence" value="ECO:0007669"/>
    <property type="project" value="InterPro"/>
</dbReference>
<dbReference type="InterPro" id="IPR000028">
    <property type="entry name" value="Chloroperoxidase"/>
</dbReference>
<dbReference type="Pfam" id="PF14743">
    <property type="entry name" value="DNA_ligase_OB_2"/>
    <property type="match status" value="1"/>
</dbReference>
<reference evidence="9 10" key="1">
    <citation type="journal article" date="2018" name="Genome Biol. Evol.">
        <title>Multiple Roots of Fruiting Body Formation in Amoebozoa.</title>
        <authorList>
            <person name="Hillmann F."/>
            <person name="Forbes G."/>
            <person name="Novohradska S."/>
            <person name="Ferling I."/>
            <person name="Riege K."/>
            <person name="Groth M."/>
            <person name="Westermann M."/>
            <person name="Marz M."/>
            <person name="Spaller T."/>
            <person name="Winckler T."/>
            <person name="Schaap P."/>
            <person name="Glockner G."/>
        </authorList>
    </citation>
    <scope>NUCLEOTIDE SEQUENCE [LARGE SCALE GENOMIC DNA]</scope>
    <source>
        <strain evidence="9 10">Jena</strain>
    </source>
</reference>
<dbReference type="Proteomes" id="UP000241769">
    <property type="component" value="Unassembled WGS sequence"/>
</dbReference>
<comment type="caution">
    <text evidence="9">The sequence shown here is derived from an EMBL/GenBank/DDBJ whole genome shotgun (WGS) entry which is preliminary data.</text>
</comment>
<dbReference type="STRING" id="1890364.A0A2P6NS38"/>
<dbReference type="GO" id="GO:0006260">
    <property type="term" value="P:DNA replication"/>
    <property type="evidence" value="ECO:0007669"/>
    <property type="project" value="UniProtKB-KW"/>
</dbReference>
<protein>
    <submittedName>
        <fullName evidence="9">Uncharacterized protein</fullName>
    </submittedName>
</protein>
<feature type="region of interest" description="Disordered" evidence="6">
    <location>
        <begin position="301"/>
        <end position="325"/>
    </location>
</feature>
<dbReference type="SUPFAM" id="SSF56091">
    <property type="entry name" value="DNA ligase/mRNA capping enzyme, catalytic domain"/>
    <property type="match status" value="1"/>
</dbReference>
<evidence type="ECO:0000256" key="1">
    <source>
        <dbReference type="ARBA" id="ARBA00001968"/>
    </source>
</evidence>
<dbReference type="Gene3D" id="2.40.50.140">
    <property type="entry name" value="Nucleic acid-binding proteins"/>
    <property type="match status" value="1"/>
</dbReference>
<dbReference type="SUPFAM" id="SSF50249">
    <property type="entry name" value="Nucleic acid-binding proteins"/>
    <property type="match status" value="1"/>
</dbReference>
<comment type="cofactor">
    <cofactor evidence="1">
        <name>a divalent metal cation</name>
        <dbReference type="ChEBI" id="CHEBI:60240"/>
    </cofactor>
</comment>
<evidence type="ECO:0000313" key="10">
    <source>
        <dbReference type="Proteomes" id="UP000241769"/>
    </source>
</evidence>
<organism evidence="9 10">
    <name type="scientific">Planoprotostelium fungivorum</name>
    <dbReference type="NCBI Taxonomy" id="1890364"/>
    <lineage>
        <taxon>Eukaryota</taxon>
        <taxon>Amoebozoa</taxon>
        <taxon>Evosea</taxon>
        <taxon>Variosea</taxon>
        <taxon>Cavosteliida</taxon>
        <taxon>Cavosteliaceae</taxon>
        <taxon>Planoprotostelium</taxon>
    </lineage>
</organism>
<dbReference type="Gene3D" id="3.30.470.30">
    <property type="entry name" value="DNA ligase/mRNA capping enzyme"/>
    <property type="match status" value="1"/>
</dbReference>
<evidence type="ECO:0000256" key="2">
    <source>
        <dbReference type="ARBA" id="ARBA00022598"/>
    </source>
</evidence>
<evidence type="ECO:0000313" key="9">
    <source>
        <dbReference type="EMBL" id="PRP86779.1"/>
    </source>
</evidence>
<sequence length="762" mass="85523">MSAEARSVLLAEKWTEQINPKGWWMSEKLDGVRAYWNGKNFYSRQGNLFVAPAWFKEDLPSTPLDGELWCGRGLFQKCIGIIKKQKDAREEDWQYVTYLVFDAPDQPGPYEKRVEFLNKVVRSDSSTSYAAVVGIRECVDVAHMKKYLSEVELAGGEGLMLREPKSKYENGRSSTLLKVKTFHDEEAKVIGHEEGEGRCQGMMGGLKCVLPNGKQFTVGTGFTDAQRQRPPKKGSVITFKFQELTNSGVPRFPVFLRIREDVTWEDVLESAKSKTPKSSIAKPIRELKKQHSILFSVIPSRDQETGEKRVTSDDEMEESEQRVEHKQMGAPIVINGEKVKPECKYGNQCFRTNKEHLDAFSHPADKPQPKVKKEEKKIPCNWGSKCHLQSKVHLAKYSHPKEEETAATGDEDATLEMVLKDKEEDEDEVISVNKKEWEALHVQLEEGKQRIRELEEMFEVQAPAAKKSKTSSDEPVEEEKDGRVPCIYGAKCTRKAEDHRQRTVTRSFYPKGVRTNMRTTLFALAALLVVASAFPRGPNGRLLIVGDDDHSFQAPADGAYRSPCPALNTLANHGYLPRSGQNITKDDLIQGLFKGLNVGRDIGFILANGAFKKFGATDSISLLDLQQHNMIEHDSSMTRNDNALGDSTVVNATLLQALLDSSSDDTVLTWKDMVAHRRRRQADSKQNNPSLTWNEEQKQAAAGEVAIFQLVFGDWNTGVDLAVAQSILGQEQFPDGWQPHEGTVLAVDVLPRQAIVRVADGF</sequence>
<evidence type="ECO:0000256" key="4">
    <source>
        <dbReference type="ARBA" id="ARBA00022763"/>
    </source>
</evidence>
<evidence type="ECO:0000256" key="5">
    <source>
        <dbReference type="ARBA" id="ARBA00023204"/>
    </source>
</evidence>
<dbReference type="PROSITE" id="PS00333">
    <property type="entry name" value="DNA_LIGASE_A2"/>
    <property type="match status" value="1"/>
</dbReference>
<keyword evidence="5" id="KW-0234">DNA repair</keyword>
<dbReference type="GO" id="GO:0004601">
    <property type="term" value="F:peroxidase activity"/>
    <property type="evidence" value="ECO:0007669"/>
    <property type="project" value="InterPro"/>
</dbReference>
<dbReference type="PANTHER" id="PTHR47810:SF1">
    <property type="entry name" value="DNA LIGASE B"/>
    <property type="match status" value="1"/>
</dbReference>
<dbReference type="InterPro" id="IPR036851">
    <property type="entry name" value="Chloroperoxidase-like_sf"/>
</dbReference>
<dbReference type="EMBL" id="MDYQ01000027">
    <property type="protein sequence ID" value="PRP86779.1"/>
    <property type="molecule type" value="Genomic_DNA"/>
</dbReference>
<dbReference type="SUPFAM" id="SSF47571">
    <property type="entry name" value="Cloroperoxidase"/>
    <property type="match status" value="1"/>
</dbReference>
<evidence type="ECO:0000256" key="6">
    <source>
        <dbReference type="SAM" id="MobiDB-lite"/>
    </source>
</evidence>
<dbReference type="Pfam" id="PF01068">
    <property type="entry name" value="DNA_ligase_A_M"/>
    <property type="match status" value="1"/>
</dbReference>
<dbReference type="PANTHER" id="PTHR47810">
    <property type="entry name" value="DNA LIGASE"/>
    <property type="match status" value="1"/>
</dbReference>
<keyword evidence="3" id="KW-0235">DNA replication</keyword>
<dbReference type="Pfam" id="PF10283">
    <property type="entry name" value="zf-CCHH"/>
    <property type="match status" value="2"/>
</dbReference>
<dbReference type="InterPro" id="IPR012310">
    <property type="entry name" value="DNA_ligase_ATP-dep_cent"/>
</dbReference>
<keyword evidence="2" id="KW-0436">Ligase</keyword>
<dbReference type="OrthoDB" id="10256774at2759"/>
<dbReference type="CDD" id="cd07896">
    <property type="entry name" value="Adenylation_kDNA_ligase_like"/>
    <property type="match status" value="1"/>
</dbReference>
<dbReference type="InterPro" id="IPR012340">
    <property type="entry name" value="NA-bd_OB-fold"/>
</dbReference>
<dbReference type="Gene3D" id="1.10.489.10">
    <property type="entry name" value="Chloroperoxidase-like"/>
    <property type="match status" value="1"/>
</dbReference>
<dbReference type="InterPro" id="IPR019406">
    <property type="entry name" value="APLF_PBZ"/>
</dbReference>
<feature type="domain" description="ATP-dependent DNA ligase family profile" evidence="7">
    <location>
        <begin position="109"/>
        <end position="180"/>
    </location>
</feature>
<dbReference type="PROSITE" id="PS51405">
    <property type="entry name" value="HEME_HALOPEROXIDASE"/>
    <property type="match status" value="1"/>
</dbReference>
<feature type="compositionally biased region" description="Basic and acidic residues" evidence="6">
    <location>
        <begin position="301"/>
        <end position="312"/>
    </location>
</feature>
<evidence type="ECO:0000256" key="3">
    <source>
        <dbReference type="ARBA" id="ARBA00022705"/>
    </source>
</evidence>
<name>A0A2P6NS38_9EUKA</name>
<evidence type="ECO:0000259" key="8">
    <source>
        <dbReference type="PROSITE" id="PS51405"/>
    </source>
</evidence>
<dbReference type="InterPro" id="IPR050326">
    <property type="entry name" value="NAD_dep_DNA_ligaseB"/>
</dbReference>
<dbReference type="GO" id="GO:0005524">
    <property type="term" value="F:ATP binding"/>
    <property type="evidence" value="ECO:0007669"/>
    <property type="project" value="InterPro"/>
</dbReference>
<keyword evidence="10" id="KW-1185">Reference proteome</keyword>
<dbReference type="InterPro" id="IPR029319">
    <property type="entry name" value="DNA_ligase_OB"/>
</dbReference>
<dbReference type="PROSITE" id="PS50160">
    <property type="entry name" value="DNA_LIGASE_A3"/>
    <property type="match status" value="1"/>
</dbReference>
<keyword evidence="4" id="KW-0227">DNA damage</keyword>
<dbReference type="Pfam" id="PF01328">
    <property type="entry name" value="Peroxidase_2"/>
    <property type="match status" value="1"/>
</dbReference>
<feature type="domain" description="Heme haloperoxidase family profile" evidence="8">
    <location>
        <begin position="548"/>
        <end position="751"/>
    </location>
</feature>
<accession>A0A2P6NS38</accession>
<dbReference type="Gene3D" id="3.30.1490.70">
    <property type="match status" value="1"/>
</dbReference>
<dbReference type="NCBIfam" id="NF006592">
    <property type="entry name" value="PRK09125.1"/>
    <property type="match status" value="1"/>
</dbReference>
<gene>
    <name evidence="9" type="ORF">PROFUN_02928</name>
</gene>
<evidence type="ECO:0000259" key="7">
    <source>
        <dbReference type="PROSITE" id="PS50160"/>
    </source>
</evidence>
<dbReference type="AlphaFoldDB" id="A0A2P6NS38"/>
<dbReference type="GO" id="GO:0003910">
    <property type="term" value="F:DNA ligase (ATP) activity"/>
    <property type="evidence" value="ECO:0007669"/>
    <property type="project" value="InterPro"/>
</dbReference>
<proteinExistence type="predicted"/>
<dbReference type="GO" id="GO:0006281">
    <property type="term" value="P:DNA repair"/>
    <property type="evidence" value="ECO:0007669"/>
    <property type="project" value="UniProtKB-KW"/>
</dbReference>
<dbReference type="CDD" id="cd08041">
    <property type="entry name" value="OBF_kDNA_ligase_like"/>
    <property type="match status" value="1"/>
</dbReference>
<dbReference type="InterPro" id="IPR016059">
    <property type="entry name" value="DNA_ligase_ATP-dep_CS"/>
</dbReference>